<dbReference type="SUPFAM" id="SSF55729">
    <property type="entry name" value="Acyl-CoA N-acyltransferases (Nat)"/>
    <property type="match status" value="1"/>
</dbReference>
<name>A0A1V3GCV7_9BACL</name>
<protein>
    <submittedName>
        <fullName evidence="2">GNAT family N-acetyltransferase</fullName>
    </submittedName>
</protein>
<dbReference type="InterPro" id="IPR016181">
    <property type="entry name" value="Acyl_CoA_acyltransferase"/>
</dbReference>
<sequence>MNMGNVVLTFFDEIHREALNAFDLAEDQKKFTAMPSDALKICEEDRSRNPVVIMASDVPVGFFVLHTGKNIRDFTANPNAMVIRALSINQKEQGKGYAKEAMLQLPAFVSTHFSDIKELILAVNFKNEPAKKLYEKAGFQDRGQIKHGPVGPQYVLHYDV</sequence>
<dbReference type="Gene3D" id="3.40.630.30">
    <property type="match status" value="1"/>
</dbReference>
<dbReference type="Pfam" id="PF00583">
    <property type="entry name" value="Acetyltransf_1"/>
    <property type="match status" value="1"/>
</dbReference>
<evidence type="ECO:0000259" key="1">
    <source>
        <dbReference type="PROSITE" id="PS51186"/>
    </source>
</evidence>
<evidence type="ECO:0000313" key="3">
    <source>
        <dbReference type="Proteomes" id="UP000188597"/>
    </source>
</evidence>
<organism evidence="2 3">
    <name type="scientific">Fictibacillus arsenicus</name>
    <dbReference type="NCBI Taxonomy" id="255247"/>
    <lineage>
        <taxon>Bacteria</taxon>
        <taxon>Bacillati</taxon>
        <taxon>Bacillota</taxon>
        <taxon>Bacilli</taxon>
        <taxon>Bacillales</taxon>
        <taxon>Fictibacillaceae</taxon>
        <taxon>Fictibacillus</taxon>
    </lineage>
</organism>
<dbReference type="InterPro" id="IPR000182">
    <property type="entry name" value="GNAT_dom"/>
</dbReference>
<dbReference type="GO" id="GO:0016747">
    <property type="term" value="F:acyltransferase activity, transferring groups other than amino-acyl groups"/>
    <property type="evidence" value="ECO:0007669"/>
    <property type="project" value="InterPro"/>
</dbReference>
<feature type="domain" description="N-acetyltransferase" evidence="1">
    <location>
        <begin position="8"/>
        <end position="160"/>
    </location>
</feature>
<dbReference type="EMBL" id="MQMF01000001">
    <property type="protein sequence ID" value="OOE14675.1"/>
    <property type="molecule type" value="Genomic_DNA"/>
</dbReference>
<accession>A0A1V3GCV7</accession>
<proteinExistence type="predicted"/>
<dbReference type="PROSITE" id="PS51186">
    <property type="entry name" value="GNAT"/>
    <property type="match status" value="1"/>
</dbReference>
<reference evidence="2 3" key="1">
    <citation type="submission" date="2016-11" db="EMBL/GenBank/DDBJ databases">
        <authorList>
            <person name="Jaros S."/>
            <person name="Januszkiewicz K."/>
            <person name="Wedrychowicz H."/>
        </authorList>
    </citation>
    <scope>NUCLEOTIDE SEQUENCE [LARGE SCALE GENOMIC DNA]</scope>
    <source>
        <strain evidence="2 3">Con a/3</strain>
    </source>
</reference>
<gene>
    <name evidence="2" type="ORF">UN64_05665</name>
</gene>
<comment type="caution">
    <text evidence="2">The sequence shown here is derived from an EMBL/GenBank/DDBJ whole genome shotgun (WGS) entry which is preliminary data.</text>
</comment>
<dbReference type="Proteomes" id="UP000188597">
    <property type="component" value="Unassembled WGS sequence"/>
</dbReference>
<keyword evidence="2" id="KW-0808">Transferase</keyword>
<evidence type="ECO:0000313" key="2">
    <source>
        <dbReference type="EMBL" id="OOE14675.1"/>
    </source>
</evidence>
<dbReference type="AlphaFoldDB" id="A0A1V3GCV7"/>